<evidence type="ECO:0000313" key="12">
    <source>
        <dbReference type="EMBL" id="NXW88497.1"/>
    </source>
</evidence>
<keyword evidence="13" id="KW-1185">Reference proteome</keyword>
<dbReference type="InterPro" id="IPR003308">
    <property type="entry name" value="Integrase_Zn-bd_dom_N"/>
</dbReference>
<accession>A0A7L4FP40</accession>
<keyword evidence="7" id="KW-0378">Hydrolase</keyword>
<dbReference type="PROSITE" id="PS50994">
    <property type="entry name" value="INTEGRASE"/>
    <property type="match status" value="1"/>
</dbReference>
<keyword evidence="2" id="KW-0808">Transferase</keyword>
<keyword evidence="5" id="KW-0479">Metal-binding</keyword>
<reference evidence="12 13" key="1">
    <citation type="submission" date="2020-02" db="EMBL/GenBank/DDBJ databases">
        <title>Bird 10,000 Genomes (B10K) Project - Family phase.</title>
        <authorList>
            <person name="Zhang G."/>
        </authorList>
    </citation>
    <scope>NUCLEOTIDE SEQUENCE [LARGE SCALE GENOMIC DNA]</scope>
    <source>
        <strain evidence="12">B10K-DU-006-06</strain>
    </source>
</reference>
<dbReference type="Gene3D" id="1.10.10.200">
    <property type="match status" value="1"/>
</dbReference>
<protein>
    <recommendedName>
        <fullName evidence="1">RNA-directed DNA polymerase</fullName>
        <ecNumber evidence="1">2.7.7.49</ecNumber>
    </recommendedName>
</protein>
<dbReference type="GO" id="GO:0016787">
    <property type="term" value="F:hydrolase activity"/>
    <property type="evidence" value="ECO:0007669"/>
    <property type="project" value="UniProtKB-KW"/>
</dbReference>
<evidence type="ECO:0000256" key="2">
    <source>
        <dbReference type="ARBA" id="ARBA00022679"/>
    </source>
</evidence>
<dbReference type="GO" id="GO:0003964">
    <property type="term" value="F:RNA-directed DNA polymerase activity"/>
    <property type="evidence" value="ECO:0007669"/>
    <property type="project" value="UniProtKB-KW"/>
</dbReference>
<dbReference type="AlphaFoldDB" id="A0A7L4FP40"/>
<keyword evidence="8" id="KW-0695">RNA-directed DNA polymerase</keyword>
<feature type="domain" description="Integrase-type" evidence="10">
    <location>
        <begin position="1"/>
        <end position="41"/>
    </location>
</feature>
<evidence type="ECO:0000256" key="8">
    <source>
        <dbReference type="ARBA" id="ARBA00022918"/>
    </source>
</evidence>
<evidence type="ECO:0000259" key="11">
    <source>
        <dbReference type="PROSITE" id="PS50994"/>
    </source>
</evidence>
<dbReference type="GO" id="GO:0035613">
    <property type="term" value="F:RNA stem-loop binding"/>
    <property type="evidence" value="ECO:0007669"/>
    <property type="project" value="TreeGrafter"/>
</dbReference>
<name>A0A7L4FP40_9COLU</name>
<evidence type="ECO:0000256" key="5">
    <source>
        <dbReference type="ARBA" id="ARBA00022723"/>
    </source>
</evidence>
<dbReference type="PANTHER" id="PTHR41694">
    <property type="entry name" value="ENDOGENOUS RETROVIRUS GROUP K MEMBER POL PROTEIN"/>
    <property type="match status" value="1"/>
</dbReference>
<evidence type="ECO:0000313" key="13">
    <source>
        <dbReference type="Proteomes" id="UP000541332"/>
    </source>
</evidence>
<gene>
    <name evidence="12" type="primary">Ervk19</name>
    <name evidence="12" type="ORF">ALOBEC_R15804</name>
</gene>
<evidence type="ECO:0000256" key="9">
    <source>
        <dbReference type="PROSITE-ProRule" id="PRU00450"/>
    </source>
</evidence>
<keyword evidence="4" id="KW-0540">Nuclease</keyword>
<dbReference type="SUPFAM" id="SSF46919">
    <property type="entry name" value="N-terminal Zn binding domain of HIV integrase"/>
    <property type="match status" value="1"/>
</dbReference>
<comment type="caution">
    <text evidence="12">The sequence shown here is derived from an EMBL/GenBank/DDBJ whole genome shotgun (WGS) entry which is preliminary data.</text>
</comment>
<dbReference type="Proteomes" id="UP000541332">
    <property type="component" value="Unassembled WGS sequence"/>
</dbReference>
<feature type="non-terminal residue" evidence="12">
    <location>
        <position position="1"/>
    </location>
</feature>
<evidence type="ECO:0000259" key="10">
    <source>
        <dbReference type="PROSITE" id="PS50876"/>
    </source>
</evidence>
<dbReference type="GO" id="GO:0004519">
    <property type="term" value="F:endonuclease activity"/>
    <property type="evidence" value="ECO:0007669"/>
    <property type="project" value="UniProtKB-KW"/>
</dbReference>
<organism evidence="12 13">
    <name type="scientific">Pampusana beccarii</name>
    <name type="common">Western bronze ground-dove</name>
    <dbReference type="NCBI Taxonomy" id="2953425"/>
    <lineage>
        <taxon>Eukaryota</taxon>
        <taxon>Metazoa</taxon>
        <taxon>Chordata</taxon>
        <taxon>Craniata</taxon>
        <taxon>Vertebrata</taxon>
        <taxon>Euteleostomi</taxon>
        <taxon>Archelosauria</taxon>
        <taxon>Archosauria</taxon>
        <taxon>Dinosauria</taxon>
        <taxon>Saurischia</taxon>
        <taxon>Theropoda</taxon>
        <taxon>Coelurosauria</taxon>
        <taxon>Aves</taxon>
        <taxon>Neognathae</taxon>
        <taxon>Neoaves</taxon>
        <taxon>Columbimorphae</taxon>
        <taxon>Columbiformes</taxon>
        <taxon>Columbidae</taxon>
        <taxon>Pampusana</taxon>
    </lineage>
</organism>
<evidence type="ECO:0000256" key="1">
    <source>
        <dbReference type="ARBA" id="ARBA00012493"/>
    </source>
</evidence>
<dbReference type="InterPro" id="IPR036397">
    <property type="entry name" value="RNaseH_sf"/>
</dbReference>
<dbReference type="EMBL" id="VWYH01005592">
    <property type="protein sequence ID" value="NXW88497.1"/>
    <property type="molecule type" value="Genomic_DNA"/>
</dbReference>
<feature type="domain" description="Integrase catalytic" evidence="11">
    <location>
        <begin position="49"/>
        <end position="85"/>
    </location>
</feature>
<dbReference type="InterPro" id="IPR017856">
    <property type="entry name" value="Integrase-like_N"/>
</dbReference>
<evidence type="ECO:0000256" key="3">
    <source>
        <dbReference type="ARBA" id="ARBA00022695"/>
    </source>
</evidence>
<sequence>LFEQARLSHYFFHQSTKILAKQFNISLRDARGIVQSCPACQKEGFGLGIGINPQGFKALQLWQMDVTHVSEFGRQKYVRVSIDTL</sequence>
<keyword evidence="3" id="KW-0548">Nucleotidyltransferase</keyword>
<dbReference type="Pfam" id="PF02022">
    <property type="entry name" value="Integrase_Zn"/>
    <property type="match status" value="1"/>
</dbReference>
<dbReference type="InterPro" id="IPR001584">
    <property type="entry name" value="Integrase_cat-core"/>
</dbReference>
<feature type="non-terminal residue" evidence="12">
    <location>
        <position position="85"/>
    </location>
</feature>
<dbReference type="OrthoDB" id="9386368at2759"/>
<keyword evidence="9" id="KW-0863">Zinc-finger</keyword>
<evidence type="ECO:0000256" key="4">
    <source>
        <dbReference type="ARBA" id="ARBA00022722"/>
    </source>
</evidence>
<dbReference type="GO" id="GO:0008270">
    <property type="term" value="F:zinc ion binding"/>
    <property type="evidence" value="ECO:0007669"/>
    <property type="project" value="UniProtKB-KW"/>
</dbReference>
<dbReference type="EC" id="2.7.7.49" evidence="1"/>
<evidence type="ECO:0000256" key="6">
    <source>
        <dbReference type="ARBA" id="ARBA00022759"/>
    </source>
</evidence>
<dbReference type="PANTHER" id="PTHR41694:SF3">
    <property type="entry name" value="RNA-DIRECTED DNA POLYMERASE-RELATED"/>
    <property type="match status" value="1"/>
</dbReference>
<dbReference type="Gene3D" id="3.30.420.10">
    <property type="entry name" value="Ribonuclease H-like superfamily/Ribonuclease H"/>
    <property type="match status" value="1"/>
</dbReference>
<dbReference type="GO" id="GO:0015074">
    <property type="term" value="P:DNA integration"/>
    <property type="evidence" value="ECO:0007669"/>
    <property type="project" value="InterPro"/>
</dbReference>
<keyword evidence="6" id="KW-0255">Endonuclease</keyword>
<dbReference type="PROSITE" id="PS50876">
    <property type="entry name" value="ZF_INTEGRASE"/>
    <property type="match status" value="1"/>
</dbReference>
<proteinExistence type="predicted"/>
<keyword evidence="9" id="KW-0862">Zinc</keyword>
<evidence type="ECO:0000256" key="7">
    <source>
        <dbReference type="ARBA" id="ARBA00022801"/>
    </source>
</evidence>